<evidence type="ECO:0000259" key="1">
    <source>
        <dbReference type="Pfam" id="PF14530"/>
    </source>
</evidence>
<feature type="domain" description="DUF4439" evidence="1">
    <location>
        <begin position="9"/>
        <end position="143"/>
    </location>
</feature>
<dbReference type="InterPro" id="IPR012347">
    <property type="entry name" value="Ferritin-like"/>
</dbReference>
<gene>
    <name evidence="2" type="ORF">FGL95_03960</name>
</gene>
<reference evidence="2 3" key="1">
    <citation type="submission" date="2019-05" db="EMBL/GenBank/DDBJ databases">
        <authorList>
            <person name="Lee S.D."/>
        </authorList>
    </citation>
    <scope>NUCLEOTIDE SEQUENCE [LARGE SCALE GENOMIC DNA]</scope>
    <source>
        <strain evidence="2 3">YC2-7</strain>
    </source>
</reference>
<accession>A0A848K6P3</accession>
<dbReference type="RefSeq" id="WP_169584874.1">
    <property type="nucleotide sequence ID" value="NZ_VCQU01000001.1"/>
</dbReference>
<sequence>MSLGTEQQALVDALAAEYAAVYAYGVIAAFSNPQRAQLIATAAAAHRARRNSTIDALVAADVDAPPAAPAYAPPFPVNDPIPAAQFAIAVENDCAVAWRSLIERAQSEATRKTGIDALTETSVRLANWKQILGTTPSTVPFPGS</sequence>
<dbReference type="Pfam" id="PF14530">
    <property type="entry name" value="DUF4439"/>
    <property type="match status" value="1"/>
</dbReference>
<dbReference type="InterPro" id="IPR029447">
    <property type="entry name" value="DUF4439"/>
</dbReference>
<dbReference type="AlphaFoldDB" id="A0A848K6P3"/>
<dbReference type="Proteomes" id="UP000535543">
    <property type="component" value="Unassembled WGS sequence"/>
</dbReference>
<evidence type="ECO:0000313" key="3">
    <source>
        <dbReference type="Proteomes" id="UP000535543"/>
    </source>
</evidence>
<evidence type="ECO:0000313" key="2">
    <source>
        <dbReference type="EMBL" id="NMN94191.1"/>
    </source>
</evidence>
<name>A0A848K6P3_9NOCA</name>
<dbReference type="EMBL" id="VCQU01000001">
    <property type="protein sequence ID" value="NMN94191.1"/>
    <property type="molecule type" value="Genomic_DNA"/>
</dbReference>
<dbReference type="Gene3D" id="1.20.1260.10">
    <property type="match status" value="1"/>
</dbReference>
<dbReference type="InterPro" id="IPR009078">
    <property type="entry name" value="Ferritin-like_SF"/>
</dbReference>
<keyword evidence="3" id="KW-1185">Reference proteome</keyword>
<dbReference type="CDD" id="cd00657">
    <property type="entry name" value="Ferritin_like"/>
    <property type="match status" value="1"/>
</dbReference>
<organism evidence="2 3">
    <name type="scientific">Antrihabitans stalactiti</name>
    <dbReference type="NCBI Taxonomy" id="2584121"/>
    <lineage>
        <taxon>Bacteria</taxon>
        <taxon>Bacillati</taxon>
        <taxon>Actinomycetota</taxon>
        <taxon>Actinomycetes</taxon>
        <taxon>Mycobacteriales</taxon>
        <taxon>Nocardiaceae</taxon>
        <taxon>Antrihabitans</taxon>
    </lineage>
</organism>
<dbReference type="SUPFAM" id="SSF47240">
    <property type="entry name" value="Ferritin-like"/>
    <property type="match status" value="1"/>
</dbReference>
<reference evidence="2 3" key="2">
    <citation type="submission" date="2020-06" db="EMBL/GenBank/DDBJ databases">
        <title>Antribacter stalactiti gen. nov., sp. nov., a new member of the family Nacardiaceae isolated from a cave.</title>
        <authorList>
            <person name="Kim I.S."/>
        </authorList>
    </citation>
    <scope>NUCLEOTIDE SEQUENCE [LARGE SCALE GENOMIC DNA]</scope>
    <source>
        <strain evidence="2 3">YC2-7</strain>
    </source>
</reference>
<protein>
    <submittedName>
        <fullName evidence="2">DUF4439 domain-containing protein</fullName>
    </submittedName>
</protein>
<proteinExistence type="predicted"/>
<comment type="caution">
    <text evidence="2">The sequence shown here is derived from an EMBL/GenBank/DDBJ whole genome shotgun (WGS) entry which is preliminary data.</text>
</comment>